<gene>
    <name evidence="3" type="ORF">RSOLAG1IB_12416</name>
</gene>
<feature type="compositionally biased region" description="Polar residues" evidence="1">
    <location>
        <begin position="828"/>
        <end position="842"/>
    </location>
</feature>
<accession>A0A0B7FYJ2</accession>
<keyword evidence="4" id="KW-1185">Reference proteome</keyword>
<dbReference type="AlphaFoldDB" id="A0A0B7FYJ2"/>
<dbReference type="STRING" id="1108050.A0A0B7FYJ2"/>
<dbReference type="Proteomes" id="UP000059188">
    <property type="component" value="Unassembled WGS sequence"/>
</dbReference>
<feature type="compositionally biased region" description="Basic and acidic residues" evidence="1">
    <location>
        <begin position="101"/>
        <end position="114"/>
    </location>
</feature>
<evidence type="ECO:0000256" key="1">
    <source>
        <dbReference type="SAM" id="MobiDB-lite"/>
    </source>
</evidence>
<dbReference type="Pfam" id="PF20231">
    <property type="entry name" value="DUF6589"/>
    <property type="match status" value="1"/>
</dbReference>
<feature type="region of interest" description="Disordered" evidence="1">
    <location>
        <begin position="1"/>
        <end position="20"/>
    </location>
</feature>
<dbReference type="InterPro" id="IPR046496">
    <property type="entry name" value="DUF6589"/>
</dbReference>
<sequence>MSSNTNKRKSGERASPRNEQQKLEAVLDKITGVGFTLGEFLYRLFGEFTKEELHLSKGEAFSRRSPSHRHKVSSFLSKEPIDPKHSVRNIISMIYDHRDAAPTKHRATAEHDALPDDDPTPMARHQLKLWAMDTAIDVLGSEAEILATKASELRLPLDKQNWQAVVEFSLVALGNCIRNNAPLIHRVFISLATSRSHAQRHSAGALAMIGEPNTGTRSPSNVAIPAILMLISARNVRANYFQKVMGLWLFSCQAPAQLYQNLNRMGLSVSYNTVAGTLHNLSETAAQNTSEIAALFCFLIVIDNINRMRKFWNPRLGQQDLMMSGAASTLVELLRARSIDFDPKPFFDARKQKLRSQLTPEMLWSRIDHGHMASVMALHCVNILVLHCPSLANLGLLRYVTNEFRTTYAIHRMPDNTTTLVHPLSSTSKEEGSVEGCANNLQEILLKELKLPPELVAHILIIIAGDLGTIEKLRALITLSSSCKHGFSSFSWVLPLVQLWHMGWADLARITSTHWGQPATKDPSSLWHKSTLLGRNVKPIDRPDYYATQSLVFDVLEADVLDCWRLLLGVESVQEHFELQPATGPELLEKAKELVSRWASTRSHCAALLSPDLWDGPKLAAAQDSASDSDVPLASLRRPFDSNNTSFRGDKCLANSISRMRDSLIHREFTWAVADGDIGRVMQVMSVWQFTFMGAGKSKYATELLELACGFMFEFPDALKTAIRNNWLCNLSGVNGCWIPMDLMQEHHIRELKDKAQRRDTDFEGAFFQHVISRNIRWFSATRTAVTTALSQGYKTGSSAHGRSNNFAAISQLLSSLELEGVHSTSLDANQTTTLPTSNHSQYGIKRT</sequence>
<evidence type="ECO:0000259" key="2">
    <source>
        <dbReference type="Pfam" id="PF20231"/>
    </source>
</evidence>
<feature type="domain" description="DUF6589" evidence="2">
    <location>
        <begin position="355"/>
        <end position="794"/>
    </location>
</feature>
<evidence type="ECO:0000313" key="4">
    <source>
        <dbReference type="Proteomes" id="UP000059188"/>
    </source>
</evidence>
<dbReference type="EMBL" id="LN679625">
    <property type="protein sequence ID" value="CEL61247.1"/>
    <property type="molecule type" value="Genomic_DNA"/>
</dbReference>
<protein>
    <recommendedName>
        <fullName evidence="2">DUF6589 domain-containing protein</fullName>
    </recommendedName>
</protein>
<reference evidence="3 4" key="1">
    <citation type="submission" date="2014-11" db="EMBL/GenBank/DDBJ databases">
        <authorList>
            <person name="Wibberg Daniel"/>
        </authorList>
    </citation>
    <scope>NUCLEOTIDE SEQUENCE [LARGE SCALE GENOMIC DNA]</scope>
    <source>
        <strain evidence="3">Rhizoctonia solani AG1-IB 7/3/14</strain>
    </source>
</reference>
<evidence type="ECO:0000313" key="3">
    <source>
        <dbReference type="EMBL" id="CEL61247.1"/>
    </source>
</evidence>
<feature type="region of interest" description="Disordered" evidence="1">
    <location>
        <begin position="101"/>
        <end position="120"/>
    </location>
</feature>
<feature type="region of interest" description="Disordered" evidence="1">
    <location>
        <begin position="828"/>
        <end position="848"/>
    </location>
</feature>
<feature type="compositionally biased region" description="Basic and acidic residues" evidence="1">
    <location>
        <begin position="9"/>
        <end position="20"/>
    </location>
</feature>
<organism evidence="3 4">
    <name type="scientific">Thanatephorus cucumeris (strain AG1-IB / isolate 7/3/14)</name>
    <name type="common">Lettuce bottom rot fungus</name>
    <name type="synonym">Rhizoctonia solani</name>
    <dbReference type="NCBI Taxonomy" id="1108050"/>
    <lineage>
        <taxon>Eukaryota</taxon>
        <taxon>Fungi</taxon>
        <taxon>Dikarya</taxon>
        <taxon>Basidiomycota</taxon>
        <taxon>Agaricomycotina</taxon>
        <taxon>Agaricomycetes</taxon>
        <taxon>Cantharellales</taxon>
        <taxon>Ceratobasidiaceae</taxon>
        <taxon>Rhizoctonia</taxon>
        <taxon>Rhizoctonia solani AG-1</taxon>
    </lineage>
</organism>
<dbReference type="OrthoDB" id="3256296at2759"/>
<name>A0A0B7FYJ2_THACB</name>
<proteinExistence type="predicted"/>